<evidence type="ECO:0000313" key="3">
    <source>
        <dbReference type="Proteomes" id="UP000694540"/>
    </source>
</evidence>
<protein>
    <submittedName>
        <fullName evidence="2">CMT1A duplicated region transcript 4</fullName>
    </submittedName>
</protein>
<keyword evidence="3" id="KW-1185">Reference proteome</keyword>
<proteinExistence type="predicted"/>
<reference evidence="2" key="2">
    <citation type="submission" date="2025-09" db="UniProtKB">
        <authorList>
            <consortium name="Ensembl"/>
        </authorList>
    </citation>
    <scope>IDENTIFICATION</scope>
</reference>
<dbReference type="GeneTree" id="ENSGT00390000005396"/>
<dbReference type="InterPro" id="IPR029185">
    <property type="entry name" value="CDRT4"/>
</dbReference>
<accession>A0A8C3WCI2</accession>
<evidence type="ECO:0000256" key="1">
    <source>
        <dbReference type="SAM" id="MobiDB-lite"/>
    </source>
</evidence>
<name>A0A8C3WCI2_9CETA</name>
<feature type="region of interest" description="Disordered" evidence="1">
    <location>
        <begin position="52"/>
        <end position="87"/>
    </location>
</feature>
<dbReference type="Proteomes" id="UP000694540">
    <property type="component" value="Unplaced"/>
</dbReference>
<organism evidence="2 3">
    <name type="scientific">Catagonus wagneri</name>
    <name type="common">Chacoan peccary</name>
    <dbReference type="NCBI Taxonomy" id="51154"/>
    <lineage>
        <taxon>Eukaryota</taxon>
        <taxon>Metazoa</taxon>
        <taxon>Chordata</taxon>
        <taxon>Craniata</taxon>
        <taxon>Vertebrata</taxon>
        <taxon>Euteleostomi</taxon>
        <taxon>Mammalia</taxon>
        <taxon>Eutheria</taxon>
        <taxon>Laurasiatheria</taxon>
        <taxon>Artiodactyla</taxon>
        <taxon>Suina</taxon>
        <taxon>Tayassuidae</taxon>
        <taxon>Catagonus</taxon>
    </lineage>
</organism>
<dbReference type="Ensembl" id="ENSCWAT00000015393.1">
    <property type="protein sequence ID" value="ENSCWAP00000014190.1"/>
    <property type="gene ID" value="ENSCWAG00000011018.1"/>
</dbReference>
<dbReference type="PANTHER" id="PTHR37885:SF1">
    <property type="entry name" value="CMT1A DUPLICATED REGION TRANSCRIPT 4 PROTEIN"/>
    <property type="match status" value="1"/>
</dbReference>
<reference evidence="2" key="1">
    <citation type="submission" date="2025-08" db="UniProtKB">
        <authorList>
            <consortium name="Ensembl"/>
        </authorList>
    </citation>
    <scope>IDENTIFICATION</scope>
</reference>
<sequence length="158" mass="17422">MKLDEAELTEDIGLPVSLLEKHDPWPAYVTYTSPVVKKLMQKSRARELECLQATQESRRAGRPSNASSLLQPKRRKSSKSSGNMTFKDLRSETKLSAWGPFSVSAVGPTVILAPVPFHVDSRAGPTVNSNKIIFSRKPRMSVLPSSSLLTSKEKRSGI</sequence>
<dbReference type="Pfam" id="PF15213">
    <property type="entry name" value="CDRT4"/>
    <property type="match status" value="1"/>
</dbReference>
<evidence type="ECO:0000313" key="2">
    <source>
        <dbReference type="Ensembl" id="ENSCWAP00000014190.1"/>
    </source>
</evidence>
<dbReference type="PANTHER" id="PTHR37885">
    <property type="entry name" value="CMT1A DUPLICATED REGION TRANSCRIPT 4 PROTEIN"/>
    <property type="match status" value="1"/>
</dbReference>
<dbReference type="AlphaFoldDB" id="A0A8C3WCI2"/>
<gene>
    <name evidence="2" type="primary">CDRT4</name>
</gene>